<accession>A0A9X2GMS4</accession>
<keyword evidence="4" id="KW-1185">Reference proteome</keyword>
<organism evidence="3 4">
    <name type="scientific">Nonomuraea thailandensis</name>
    <dbReference type="NCBI Taxonomy" id="1188745"/>
    <lineage>
        <taxon>Bacteria</taxon>
        <taxon>Bacillati</taxon>
        <taxon>Actinomycetota</taxon>
        <taxon>Actinomycetes</taxon>
        <taxon>Streptosporangiales</taxon>
        <taxon>Streptosporangiaceae</taxon>
        <taxon>Nonomuraea</taxon>
    </lineage>
</organism>
<proteinExistence type="predicted"/>
<protein>
    <recommendedName>
        <fullName evidence="5">Lipoprotein</fullName>
    </recommendedName>
</protein>
<feature type="chain" id="PRO_5040915845" description="Lipoprotein" evidence="2">
    <location>
        <begin position="25"/>
        <end position="270"/>
    </location>
</feature>
<comment type="caution">
    <text evidence="3">The sequence shown here is derived from an EMBL/GenBank/DDBJ whole genome shotgun (WGS) entry which is preliminary data.</text>
</comment>
<evidence type="ECO:0008006" key="5">
    <source>
        <dbReference type="Google" id="ProtNLM"/>
    </source>
</evidence>
<evidence type="ECO:0000313" key="3">
    <source>
        <dbReference type="EMBL" id="MCP2362084.1"/>
    </source>
</evidence>
<dbReference type="Gene3D" id="2.50.20.20">
    <property type="match status" value="1"/>
</dbReference>
<dbReference type="RefSeq" id="WP_253752492.1">
    <property type="nucleotide sequence ID" value="NZ_BAABKA010000027.1"/>
</dbReference>
<feature type="signal peptide" evidence="2">
    <location>
        <begin position="1"/>
        <end position="24"/>
    </location>
</feature>
<dbReference type="AlphaFoldDB" id="A0A9X2GMS4"/>
<dbReference type="EMBL" id="JAMZEB010000002">
    <property type="protein sequence ID" value="MCP2362084.1"/>
    <property type="molecule type" value="Genomic_DNA"/>
</dbReference>
<keyword evidence="2" id="KW-0732">Signal</keyword>
<evidence type="ECO:0000256" key="2">
    <source>
        <dbReference type="SAM" id="SignalP"/>
    </source>
</evidence>
<name>A0A9X2GMS4_9ACTN</name>
<reference evidence="3" key="1">
    <citation type="submission" date="2022-06" db="EMBL/GenBank/DDBJ databases">
        <title>Sequencing the genomes of 1000 actinobacteria strains.</title>
        <authorList>
            <person name="Klenk H.-P."/>
        </authorList>
    </citation>
    <scope>NUCLEOTIDE SEQUENCE</scope>
    <source>
        <strain evidence="3">DSM 46694</strain>
    </source>
</reference>
<evidence type="ECO:0000313" key="4">
    <source>
        <dbReference type="Proteomes" id="UP001139648"/>
    </source>
</evidence>
<feature type="region of interest" description="Disordered" evidence="1">
    <location>
        <begin position="239"/>
        <end position="270"/>
    </location>
</feature>
<dbReference type="Proteomes" id="UP001139648">
    <property type="component" value="Unassembled WGS sequence"/>
</dbReference>
<evidence type="ECO:0000256" key="1">
    <source>
        <dbReference type="SAM" id="MobiDB-lite"/>
    </source>
</evidence>
<sequence length="270" mass="28480">MKRILAGLTLASCAALMAATPAQAAPVNPVKALKKQYVAGHGVRVSETARTTMNGKTGTVRTTTGALGFGKSGVVAADLRFREKGGAAGLSPSRSITVGKHTYVQGGIYTQDLPEGKKWVRYADPSVIYTSQPLDVFDSKVLKALVSKAKSSKGGTYRGTLTFADVSKLYGEKIDKRLGKIKINYALGLNSKGLITSVRSEYTMDFGILGSTTATVNTRFTGWGAKITVKAPPSDQVVDYSDLGTETDVPQEIPNGSLNSLGKVEAPSAR</sequence>
<gene>
    <name evidence="3" type="ORF">HD597_009104</name>
</gene>